<evidence type="ECO:0000313" key="3">
    <source>
        <dbReference type="EMBL" id="VFU42599.1"/>
    </source>
</evidence>
<feature type="region of interest" description="Disordered" evidence="1">
    <location>
        <begin position="1"/>
        <end position="121"/>
    </location>
</feature>
<gene>
    <name evidence="3" type="ORF">SVIM_LOCUS257118</name>
</gene>
<evidence type="ECO:0000259" key="2">
    <source>
        <dbReference type="Pfam" id="PF14389"/>
    </source>
</evidence>
<feature type="compositionally biased region" description="Polar residues" evidence="1">
    <location>
        <begin position="70"/>
        <end position="79"/>
    </location>
</feature>
<feature type="compositionally biased region" description="Basic and acidic residues" evidence="1">
    <location>
        <begin position="38"/>
        <end position="49"/>
    </location>
</feature>
<dbReference type="InterPro" id="IPR025757">
    <property type="entry name" value="MIP1_Leuzipper"/>
</dbReference>
<feature type="compositionally biased region" description="Polar residues" evidence="1">
    <location>
        <begin position="51"/>
        <end position="62"/>
    </location>
</feature>
<feature type="compositionally biased region" description="Basic and acidic residues" evidence="1">
    <location>
        <begin position="292"/>
        <end position="305"/>
    </location>
</feature>
<sequence length="330" mass="36788">MQGSNDHSSGSKSPEPEVDSDLKVEKKLSSSPVQTSLHQHDNVEKREDIPDQSNNSLAIQSNKSDDLSVDVSTKTSLKNKSADHKASPNAKKPSSVSNGHLCGKRPTVWGRTSAKKNLSMESIDYPIEDDVEIQKLEASKIELQNRISEEIKVNAILQANLEKQKRALHEHRQALQHDVARLQEQLQKERDKRKVLEAELNTSNRPLQVPVTINENKKADHEEITQADANVANLKRKVNDLGAQLNQQHEQHSGSMHGLSNQPMNSSLHESKWNDELKDAEVTGTSQYRRPASKDTCMDGTKIQKLDLALSGNSRPLPSTNSKRSSTRSE</sequence>
<proteinExistence type="predicted"/>
<dbReference type="AlphaFoldDB" id="A0A6N2LNJ0"/>
<dbReference type="Pfam" id="PF14389">
    <property type="entry name" value="Lzipper-MIP1"/>
    <property type="match status" value="1"/>
</dbReference>
<feature type="compositionally biased region" description="Polar residues" evidence="1">
    <location>
        <begin position="1"/>
        <end position="12"/>
    </location>
</feature>
<organism evidence="3">
    <name type="scientific">Salix viminalis</name>
    <name type="common">Common osier</name>
    <name type="synonym">Basket willow</name>
    <dbReference type="NCBI Taxonomy" id="40686"/>
    <lineage>
        <taxon>Eukaryota</taxon>
        <taxon>Viridiplantae</taxon>
        <taxon>Streptophyta</taxon>
        <taxon>Embryophyta</taxon>
        <taxon>Tracheophyta</taxon>
        <taxon>Spermatophyta</taxon>
        <taxon>Magnoliopsida</taxon>
        <taxon>eudicotyledons</taxon>
        <taxon>Gunneridae</taxon>
        <taxon>Pentapetalae</taxon>
        <taxon>rosids</taxon>
        <taxon>fabids</taxon>
        <taxon>Malpighiales</taxon>
        <taxon>Salicaceae</taxon>
        <taxon>Saliceae</taxon>
        <taxon>Salix</taxon>
    </lineage>
</organism>
<dbReference type="PANTHER" id="PTHR46265:SF2">
    <property type="entry name" value="RHO GTPASE-ACTIVATING PROTEIN 7"/>
    <property type="match status" value="1"/>
</dbReference>
<dbReference type="PANTHER" id="PTHR46265">
    <property type="entry name" value="RHO GTPASE-ACTIVATING PROTEIN 7"/>
    <property type="match status" value="1"/>
</dbReference>
<evidence type="ECO:0000256" key="1">
    <source>
        <dbReference type="SAM" id="MobiDB-lite"/>
    </source>
</evidence>
<feature type="compositionally biased region" description="Basic and acidic residues" evidence="1">
    <location>
        <begin position="269"/>
        <end position="281"/>
    </location>
</feature>
<protein>
    <recommendedName>
        <fullName evidence="2">Ternary complex factor MIP1 leucine-zipper domain-containing protein</fullName>
    </recommendedName>
</protein>
<feature type="compositionally biased region" description="Polar residues" evidence="1">
    <location>
        <begin position="311"/>
        <end position="324"/>
    </location>
</feature>
<accession>A0A6N2LNJ0</accession>
<reference evidence="3" key="1">
    <citation type="submission" date="2019-03" db="EMBL/GenBank/DDBJ databases">
        <authorList>
            <person name="Mank J."/>
            <person name="Almeida P."/>
        </authorList>
    </citation>
    <scope>NUCLEOTIDE SEQUENCE</scope>
    <source>
        <strain evidence="3">78183</strain>
    </source>
</reference>
<dbReference type="InterPro" id="IPR052799">
    <property type="entry name" value="Rho_GAP_Regulators"/>
</dbReference>
<feature type="region of interest" description="Disordered" evidence="1">
    <location>
        <begin position="247"/>
        <end position="330"/>
    </location>
</feature>
<name>A0A6N2LNJ0_SALVM</name>
<feature type="domain" description="Ternary complex factor MIP1 leucine-zipper" evidence="2">
    <location>
        <begin position="168"/>
        <end position="248"/>
    </location>
</feature>
<feature type="compositionally biased region" description="Polar residues" evidence="1">
    <location>
        <begin position="258"/>
        <end position="268"/>
    </location>
</feature>
<dbReference type="EMBL" id="CAADRP010001585">
    <property type="protein sequence ID" value="VFU42599.1"/>
    <property type="molecule type" value="Genomic_DNA"/>
</dbReference>